<sequence>MDGACLQFCTRNNLSESTPTLPALLCSFKSFSSMLCISSYLPSVKWTNRAFLFLLFNSCGLIFFLHFATIFGISVVQHAAECSSWSFYSFLLLRASNNEALIRTSSFKCLTRPSKRYEINTTLDSICETSLEHPIPQSSVLNGARLSLCDNWIVVVIRDNVLAKRVGTSAARRMLAHMKHAACNSWLLIVQLSPHL</sequence>
<protein>
    <submittedName>
        <fullName evidence="2">Uncharacterized protein</fullName>
    </submittedName>
</protein>
<dbReference type="AlphaFoldDB" id="A0A8J8NH85"/>
<keyword evidence="1" id="KW-0472">Membrane</keyword>
<accession>A0A8J8NH85</accession>
<organism evidence="2 3">
    <name type="scientific">Halteria grandinella</name>
    <dbReference type="NCBI Taxonomy" id="5974"/>
    <lineage>
        <taxon>Eukaryota</taxon>
        <taxon>Sar</taxon>
        <taxon>Alveolata</taxon>
        <taxon>Ciliophora</taxon>
        <taxon>Intramacronucleata</taxon>
        <taxon>Spirotrichea</taxon>
        <taxon>Stichotrichia</taxon>
        <taxon>Sporadotrichida</taxon>
        <taxon>Halteriidae</taxon>
        <taxon>Halteria</taxon>
    </lineage>
</organism>
<keyword evidence="1" id="KW-1133">Transmembrane helix</keyword>
<keyword evidence="3" id="KW-1185">Reference proteome</keyword>
<proteinExistence type="predicted"/>
<feature type="transmembrane region" description="Helical" evidence="1">
    <location>
        <begin position="53"/>
        <end position="76"/>
    </location>
</feature>
<evidence type="ECO:0000256" key="1">
    <source>
        <dbReference type="SAM" id="Phobius"/>
    </source>
</evidence>
<name>A0A8J8NH85_HALGN</name>
<reference evidence="2" key="1">
    <citation type="submission" date="2019-06" db="EMBL/GenBank/DDBJ databases">
        <authorList>
            <person name="Zheng W."/>
        </authorList>
    </citation>
    <scope>NUCLEOTIDE SEQUENCE</scope>
    <source>
        <strain evidence="2">QDHG01</strain>
    </source>
</reference>
<evidence type="ECO:0000313" key="2">
    <source>
        <dbReference type="EMBL" id="TNV74713.1"/>
    </source>
</evidence>
<keyword evidence="1" id="KW-0812">Transmembrane</keyword>
<dbReference type="EMBL" id="RRYP01016697">
    <property type="protein sequence ID" value="TNV74713.1"/>
    <property type="molecule type" value="Genomic_DNA"/>
</dbReference>
<dbReference type="Proteomes" id="UP000785679">
    <property type="component" value="Unassembled WGS sequence"/>
</dbReference>
<evidence type="ECO:0000313" key="3">
    <source>
        <dbReference type="Proteomes" id="UP000785679"/>
    </source>
</evidence>
<comment type="caution">
    <text evidence="2">The sequence shown here is derived from an EMBL/GenBank/DDBJ whole genome shotgun (WGS) entry which is preliminary data.</text>
</comment>
<gene>
    <name evidence="2" type="ORF">FGO68_gene10844</name>
</gene>